<evidence type="ECO:0000259" key="2">
    <source>
        <dbReference type="Pfam" id="PF18915"/>
    </source>
</evidence>
<protein>
    <recommendedName>
        <fullName evidence="2">DUF5667 domain-containing protein</fullName>
    </recommendedName>
</protein>
<reference evidence="3" key="1">
    <citation type="submission" date="2020-11" db="EMBL/GenBank/DDBJ databases">
        <title>Isolation and identification of active actinomycetes.</title>
        <authorList>
            <person name="Yu B."/>
        </authorList>
    </citation>
    <scope>NUCLEOTIDE SEQUENCE</scope>
    <source>
        <strain evidence="3">NEAU-YB345</strain>
    </source>
</reference>
<dbReference type="RefSeq" id="WP_196198340.1">
    <property type="nucleotide sequence ID" value="NZ_JADPRT010000023.1"/>
</dbReference>
<evidence type="ECO:0000256" key="1">
    <source>
        <dbReference type="SAM" id="MobiDB-lite"/>
    </source>
</evidence>
<dbReference type="Pfam" id="PF18915">
    <property type="entry name" value="DUF5667"/>
    <property type="match status" value="1"/>
</dbReference>
<feature type="compositionally biased region" description="Low complexity" evidence="1">
    <location>
        <begin position="277"/>
        <end position="288"/>
    </location>
</feature>
<feature type="compositionally biased region" description="Gly residues" evidence="1">
    <location>
        <begin position="372"/>
        <end position="381"/>
    </location>
</feature>
<feature type="compositionally biased region" description="Low complexity" evidence="1">
    <location>
        <begin position="352"/>
        <end position="371"/>
    </location>
</feature>
<sequence>MTANVLEFRRARAFADAVDAREARFDEENPDGDGQYDHLIATVASLATVPGPTLDPEVRLTQRALLVAEFERAFAGGGGAVVPEQRSRRGSHRAMRGPAVAWPPGRWGRRLAVGGLASMMALGTLGGVAVASSNALPGDMLYGMKRGLEDWRLNLAGSDAQRGRLLLDEASTRMTEARALMSRSGGHTLSPQTIEDVHRALTDMNVEGKRGRDLLNAIYRSSHSLAPLRQLAGFATTQSQALNTIEPRLPGQLDPVATQVRSLLSGINAEVTPLLPPTSGSGSTSTAPRDASASPTTGGTASQPQQQPSGGTTSGTGTMQGASPSTTPSGTTTSGTGALVGGLTGVLGNGGSAASTSGAPSPSGSQSDGTSTGTGGTGGSGLTVPPLVPGLLPTIGIGLSGGS</sequence>
<feature type="domain" description="DUF5667" evidence="2">
    <location>
        <begin position="135"/>
        <end position="250"/>
    </location>
</feature>
<organism evidence="3 4">
    <name type="scientific">Streptacidiphilus fuscans</name>
    <dbReference type="NCBI Taxonomy" id="2789292"/>
    <lineage>
        <taxon>Bacteria</taxon>
        <taxon>Bacillati</taxon>
        <taxon>Actinomycetota</taxon>
        <taxon>Actinomycetes</taxon>
        <taxon>Kitasatosporales</taxon>
        <taxon>Streptomycetaceae</taxon>
        <taxon>Streptacidiphilus</taxon>
    </lineage>
</organism>
<dbReference type="AlphaFoldDB" id="A0A931FIM4"/>
<feature type="compositionally biased region" description="Low complexity" evidence="1">
    <location>
        <begin position="295"/>
        <end position="337"/>
    </location>
</feature>
<comment type="caution">
    <text evidence="3">The sequence shown here is derived from an EMBL/GenBank/DDBJ whole genome shotgun (WGS) entry which is preliminary data.</text>
</comment>
<feature type="region of interest" description="Disordered" evidence="1">
    <location>
        <begin position="271"/>
        <end position="403"/>
    </location>
</feature>
<dbReference type="InterPro" id="IPR043725">
    <property type="entry name" value="DUF5667"/>
</dbReference>
<dbReference type="Proteomes" id="UP000657385">
    <property type="component" value="Unassembled WGS sequence"/>
</dbReference>
<feature type="compositionally biased region" description="Gly residues" evidence="1">
    <location>
        <begin position="338"/>
        <end position="351"/>
    </location>
</feature>
<dbReference type="EMBL" id="JADPRT010000023">
    <property type="protein sequence ID" value="MBF9073490.1"/>
    <property type="molecule type" value="Genomic_DNA"/>
</dbReference>
<proteinExistence type="predicted"/>
<gene>
    <name evidence="3" type="ORF">I2501_36295</name>
</gene>
<evidence type="ECO:0000313" key="3">
    <source>
        <dbReference type="EMBL" id="MBF9073490.1"/>
    </source>
</evidence>
<accession>A0A931FIM4</accession>
<name>A0A931FIM4_9ACTN</name>
<feature type="compositionally biased region" description="Low complexity" evidence="1">
    <location>
        <begin position="382"/>
        <end position="397"/>
    </location>
</feature>
<evidence type="ECO:0000313" key="4">
    <source>
        <dbReference type="Proteomes" id="UP000657385"/>
    </source>
</evidence>
<keyword evidence="4" id="KW-1185">Reference proteome</keyword>